<gene>
    <name evidence="2" type="ORF">SAMN06295970_11392</name>
</gene>
<organism evidence="2 3">
    <name type="scientific">Noviherbaspirillum suwonense</name>
    <dbReference type="NCBI Taxonomy" id="1224511"/>
    <lineage>
        <taxon>Bacteria</taxon>
        <taxon>Pseudomonadati</taxon>
        <taxon>Pseudomonadota</taxon>
        <taxon>Betaproteobacteria</taxon>
        <taxon>Burkholderiales</taxon>
        <taxon>Oxalobacteraceae</taxon>
        <taxon>Noviherbaspirillum</taxon>
    </lineage>
</organism>
<dbReference type="Proteomes" id="UP001158049">
    <property type="component" value="Unassembled WGS sequence"/>
</dbReference>
<sequence length="142" mass="15327">MARTVTTGPTVAAKKPAAPRQKKVLAALSPTVASPEVMLPVVALDQVEAAMHPAEPAEKKKDKHKDKDRAGKPKLVRDSFTMPEAEYAALGEMKKACIKAGKPVKKSELLRVAVSLLRKMDMPELQQALDGLTPVKAGRPRK</sequence>
<reference evidence="2 3" key="1">
    <citation type="submission" date="2017-05" db="EMBL/GenBank/DDBJ databases">
        <authorList>
            <person name="Varghese N."/>
            <person name="Submissions S."/>
        </authorList>
    </citation>
    <scope>NUCLEOTIDE SEQUENCE [LARGE SCALE GENOMIC DNA]</scope>
    <source>
        <strain evidence="2 3">DSM 26001</strain>
    </source>
</reference>
<proteinExistence type="predicted"/>
<feature type="region of interest" description="Disordered" evidence="1">
    <location>
        <begin position="50"/>
        <end position="78"/>
    </location>
</feature>
<keyword evidence="3" id="KW-1185">Reference proteome</keyword>
<accession>A0ABY1QGV9</accession>
<dbReference type="EMBL" id="FXUL01000013">
    <property type="protein sequence ID" value="SMP68042.1"/>
    <property type="molecule type" value="Genomic_DNA"/>
</dbReference>
<feature type="compositionally biased region" description="Basic and acidic residues" evidence="1">
    <location>
        <begin position="55"/>
        <end position="77"/>
    </location>
</feature>
<name>A0ABY1QGV9_9BURK</name>
<evidence type="ECO:0000313" key="2">
    <source>
        <dbReference type="EMBL" id="SMP68042.1"/>
    </source>
</evidence>
<protein>
    <submittedName>
        <fullName evidence="2">Uncharacterized protein</fullName>
    </submittedName>
</protein>
<evidence type="ECO:0000256" key="1">
    <source>
        <dbReference type="SAM" id="MobiDB-lite"/>
    </source>
</evidence>
<evidence type="ECO:0000313" key="3">
    <source>
        <dbReference type="Proteomes" id="UP001158049"/>
    </source>
</evidence>
<comment type="caution">
    <text evidence="2">The sequence shown here is derived from an EMBL/GenBank/DDBJ whole genome shotgun (WGS) entry which is preliminary data.</text>
</comment>
<dbReference type="RefSeq" id="WP_283443442.1">
    <property type="nucleotide sequence ID" value="NZ_FXUL01000013.1"/>
</dbReference>